<evidence type="ECO:0000256" key="1">
    <source>
        <dbReference type="ARBA" id="ARBA00005952"/>
    </source>
</evidence>
<keyword evidence="3 6" id="KW-0694">RNA-binding</keyword>
<evidence type="ECO:0000256" key="5">
    <source>
        <dbReference type="ARBA" id="ARBA00023163"/>
    </source>
</evidence>
<feature type="domain" description="NusB/RsmB/TIM44" evidence="7">
    <location>
        <begin position="10"/>
        <end position="127"/>
    </location>
</feature>
<evidence type="ECO:0000256" key="6">
    <source>
        <dbReference type="HAMAP-Rule" id="MF_00073"/>
    </source>
</evidence>
<proteinExistence type="inferred from homology"/>
<dbReference type="Gene3D" id="1.10.940.10">
    <property type="entry name" value="NusB-like"/>
    <property type="match status" value="1"/>
</dbReference>
<keyword evidence="4 6" id="KW-0805">Transcription regulation</keyword>
<accession>A0A2G6KE56</accession>
<name>A0A2G6KE56_9ACTN</name>
<dbReference type="InterPro" id="IPR006027">
    <property type="entry name" value="NusB_RsmB_TIM44"/>
</dbReference>
<dbReference type="HAMAP" id="MF_00073">
    <property type="entry name" value="NusB"/>
    <property type="match status" value="1"/>
</dbReference>
<evidence type="ECO:0000259" key="7">
    <source>
        <dbReference type="Pfam" id="PF01029"/>
    </source>
</evidence>
<keyword evidence="5 6" id="KW-0804">Transcription</keyword>
<dbReference type="InterPro" id="IPR011605">
    <property type="entry name" value="NusB_fam"/>
</dbReference>
<dbReference type="PANTHER" id="PTHR11078:SF3">
    <property type="entry name" value="ANTITERMINATION NUSB DOMAIN-CONTAINING PROTEIN"/>
    <property type="match status" value="1"/>
</dbReference>
<keyword evidence="2 6" id="KW-0889">Transcription antitermination</keyword>
<evidence type="ECO:0000313" key="8">
    <source>
        <dbReference type="EMBL" id="PIE33964.1"/>
    </source>
</evidence>
<dbReference type="EMBL" id="PDSL01000023">
    <property type="protein sequence ID" value="PIE33964.1"/>
    <property type="molecule type" value="Genomic_DNA"/>
</dbReference>
<comment type="similarity">
    <text evidence="1 6">Belongs to the NusB family.</text>
</comment>
<dbReference type="GO" id="GO:0003723">
    <property type="term" value="F:RNA binding"/>
    <property type="evidence" value="ECO:0007669"/>
    <property type="project" value="UniProtKB-UniRule"/>
</dbReference>
<organism evidence="8 9">
    <name type="scientific">Ilumatobacter coccineus</name>
    <dbReference type="NCBI Taxonomy" id="467094"/>
    <lineage>
        <taxon>Bacteria</taxon>
        <taxon>Bacillati</taxon>
        <taxon>Actinomycetota</taxon>
        <taxon>Acidimicrobiia</taxon>
        <taxon>Acidimicrobiales</taxon>
        <taxon>Ilumatobacteraceae</taxon>
        <taxon>Ilumatobacter</taxon>
    </lineage>
</organism>
<gene>
    <name evidence="6 8" type="primary">nusB</name>
    <name evidence="8" type="ORF">CSA55_01485</name>
</gene>
<protein>
    <recommendedName>
        <fullName evidence="6">Transcription antitermination protein NusB</fullName>
    </recommendedName>
    <alternativeName>
        <fullName evidence="6">Antitermination factor NusB</fullName>
    </alternativeName>
</protein>
<dbReference type="GO" id="GO:0005829">
    <property type="term" value="C:cytosol"/>
    <property type="evidence" value="ECO:0007669"/>
    <property type="project" value="TreeGrafter"/>
</dbReference>
<dbReference type="InterPro" id="IPR035926">
    <property type="entry name" value="NusB-like_sf"/>
</dbReference>
<dbReference type="Proteomes" id="UP000230914">
    <property type="component" value="Unassembled WGS sequence"/>
</dbReference>
<dbReference type="NCBIfam" id="TIGR01951">
    <property type="entry name" value="nusB"/>
    <property type="match status" value="1"/>
</dbReference>
<evidence type="ECO:0000256" key="3">
    <source>
        <dbReference type="ARBA" id="ARBA00022884"/>
    </source>
</evidence>
<dbReference type="PANTHER" id="PTHR11078">
    <property type="entry name" value="N UTILIZATION SUBSTANCE PROTEIN B-RELATED"/>
    <property type="match status" value="1"/>
</dbReference>
<reference evidence="8 9" key="1">
    <citation type="submission" date="2017-10" db="EMBL/GenBank/DDBJ databases">
        <title>Novel microbial diversity and functional potential in the marine mammal oral microbiome.</title>
        <authorList>
            <person name="Dudek N.K."/>
            <person name="Sun C.L."/>
            <person name="Burstein D."/>
            <person name="Kantor R.S."/>
            <person name="Aliaga Goltsman D.S."/>
            <person name="Bik E.M."/>
            <person name="Thomas B.C."/>
            <person name="Banfield J.F."/>
            <person name="Relman D.A."/>
        </authorList>
    </citation>
    <scope>NUCLEOTIDE SEQUENCE [LARGE SCALE GENOMIC DNA]</scope>
    <source>
        <strain evidence="8">DOLJORAL78_61_10</strain>
    </source>
</reference>
<evidence type="ECO:0000256" key="2">
    <source>
        <dbReference type="ARBA" id="ARBA00022814"/>
    </source>
</evidence>
<dbReference type="AlphaFoldDB" id="A0A2G6KE56"/>
<sequence>MDRPDSRSDARERALYLLYEAQAKGLDPVDIIDLQVIAPDELTQLLVRGVAASADHLDEMIAARADGWTLARMPVIDVNVMRLGIFELTERPDVPTAVVLDEAVELAKRYSTDDSGRFVNGVLAAIAAEVRD</sequence>
<comment type="function">
    <text evidence="6">Involved in transcription antitermination. Required for transcription of ribosomal RNA (rRNA) genes. Binds specifically to the boxA antiterminator sequence of the ribosomal RNA (rrn) operons.</text>
</comment>
<dbReference type="GO" id="GO:0006353">
    <property type="term" value="P:DNA-templated transcription termination"/>
    <property type="evidence" value="ECO:0007669"/>
    <property type="project" value="UniProtKB-UniRule"/>
</dbReference>
<dbReference type="Pfam" id="PF01029">
    <property type="entry name" value="NusB"/>
    <property type="match status" value="1"/>
</dbReference>
<evidence type="ECO:0000256" key="4">
    <source>
        <dbReference type="ARBA" id="ARBA00023015"/>
    </source>
</evidence>
<dbReference type="SUPFAM" id="SSF48013">
    <property type="entry name" value="NusB-like"/>
    <property type="match status" value="1"/>
</dbReference>
<dbReference type="GO" id="GO:0031564">
    <property type="term" value="P:transcription antitermination"/>
    <property type="evidence" value="ECO:0007669"/>
    <property type="project" value="UniProtKB-KW"/>
</dbReference>
<evidence type="ECO:0000313" key="9">
    <source>
        <dbReference type="Proteomes" id="UP000230914"/>
    </source>
</evidence>
<comment type="caution">
    <text evidence="8">The sequence shown here is derived from an EMBL/GenBank/DDBJ whole genome shotgun (WGS) entry which is preliminary data.</text>
</comment>